<dbReference type="EMBL" id="CAJRGZ010000023">
    <property type="protein sequence ID" value="CAG5178065.1"/>
    <property type="molecule type" value="Genomic_DNA"/>
</dbReference>
<reference evidence="4" key="1">
    <citation type="submission" date="2021-05" db="EMBL/GenBank/DDBJ databases">
        <authorList>
            <person name="Stam R."/>
        </authorList>
    </citation>
    <scope>NUCLEOTIDE SEQUENCE</scope>
    <source>
        <strain evidence="4">CS162</strain>
    </source>
</reference>
<sequence>MAETTVRSSKRPALHDESETNIAAPDVGAVRKRRAYLQTMGQQLREFGTEGTSPQDHNRNTFGTSPGSNLRPPSSAGNIAANQASVRHVDTPESDAAPGQDDQLPAGAVKSASRWLWKLDEVRPLELESVSPTVTFEDLLEWSQSYFDHWHPAFPFLHAPSLLDYFRQIAQKGVRIAAQSTTNELQHIILRSIMSISIHDRRQMSPINKLMPTALVFHSVNDAIRSVQLVLTEESSILSLQALVSVQLFLITMHRYNAASRLEGLAIRMAFQLGLHRCPLQLSIPSKEAELRKRLFWSVTCIDRHICIRLGTPLGIRSDEANVCYPHTERHREQDPQAESRERDDRLDLLDFLARHADIRGSIMQMRHQSMLHGSADDVDQALEVEAEHTKWWNTVDEHLSNDEQTQTISKTHQVILIVLRFESVLALHRSVLATSKKNAAYNAALQRCISASRSIINTLHKALRGFGAFDGSPGQHGYERTPLLWPSFTWAVWMSTFIILSTAAEGQVARDIALRLSDRSVHILKHLSSRGTNWPDACIVAIQNLAARLDKQSNQGPMNTSGDGSWTVTHPTRNSSLGIDNGQAQRQSFEAHSTNHTPLRHNPAIGTNTPAGQPHRFSNQSHVAPFSTSFTNQANEPSLPNVNLNHNNVQAANSLTTDYLAGAGNFLGIAQQYSDNPLPNEEIMHLFNGEDINYWFGNDSGMAGNSLYHEENFH</sequence>
<evidence type="ECO:0000313" key="4">
    <source>
        <dbReference type="EMBL" id="CAG5178065.1"/>
    </source>
</evidence>
<dbReference type="AlphaFoldDB" id="A0A8J2IGA2"/>
<dbReference type="GO" id="GO:0006351">
    <property type="term" value="P:DNA-templated transcription"/>
    <property type="evidence" value="ECO:0007669"/>
    <property type="project" value="InterPro"/>
</dbReference>
<dbReference type="GO" id="GO:0003677">
    <property type="term" value="F:DNA binding"/>
    <property type="evidence" value="ECO:0007669"/>
    <property type="project" value="InterPro"/>
</dbReference>
<accession>A0A8J2IGA2</accession>
<dbReference type="InterPro" id="IPR050987">
    <property type="entry name" value="AtrR-like"/>
</dbReference>
<evidence type="ECO:0000313" key="5">
    <source>
        <dbReference type="Proteomes" id="UP000676310"/>
    </source>
</evidence>
<organism evidence="4 5">
    <name type="scientific">Alternaria atra</name>
    <dbReference type="NCBI Taxonomy" id="119953"/>
    <lineage>
        <taxon>Eukaryota</taxon>
        <taxon>Fungi</taxon>
        <taxon>Dikarya</taxon>
        <taxon>Ascomycota</taxon>
        <taxon>Pezizomycotina</taxon>
        <taxon>Dothideomycetes</taxon>
        <taxon>Pleosporomycetidae</taxon>
        <taxon>Pleosporales</taxon>
        <taxon>Pleosporineae</taxon>
        <taxon>Pleosporaceae</taxon>
        <taxon>Alternaria</taxon>
        <taxon>Alternaria sect. Ulocladioides</taxon>
    </lineage>
</organism>
<dbReference type="GeneID" id="67020636"/>
<dbReference type="OrthoDB" id="3266505at2759"/>
<gene>
    <name evidence="4" type="ORF">ALTATR162_LOCUS8517</name>
</gene>
<keyword evidence="5" id="KW-1185">Reference proteome</keyword>
<dbReference type="Proteomes" id="UP000676310">
    <property type="component" value="Unassembled WGS sequence"/>
</dbReference>
<feature type="region of interest" description="Disordered" evidence="2">
    <location>
        <begin position="1"/>
        <end position="107"/>
    </location>
</feature>
<evidence type="ECO:0000256" key="1">
    <source>
        <dbReference type="ARBA" id="ARBA00023242"/>
    </source>
</evidence>
<feature type="compositionally biased region" description="Polar residues" evidence="2">
    <location>
        <begin position="50"/>
        <end position="85"/>
    </location>
</feature>
<dbReference type="Pfam" id="PF04082">
    <property type="entry name" value="Fungal_trans"/>
    <property type="match status" value="1"/>
</dbReference>
<proteinExistence type="predicted"/>
<name>A0A8J2IGA2_9PLEO</name>
<keyword evidence="1" id="KW-0539">Nucleus</keyword>
<dbReference type="InterPro" id="IPR007219">
    <property type="entry name" value="XnlR_reg_dom"/>
</dbReference>
<dbReference type="PANTHER" id="PTHR46910">
    <property type="entry name" value="TRANSCRIPTION FACTOR PDR1"/>
    <property type="match status" value="1"/>
</dbReference>
<dbReference type="GO" id="GO:0008270">
    <property type="term" value="F:zinc ion binding"/>
    <property type="evidence" value="ECO:0007669"/>
    <property type="project" value="InterPro"/>
</dbReference>
<dbReference type="GO" id="GO:0003700">
    <property type="term" value="F:DNA-binding transcription factor activity"/>
    <property type="evidence" value="ECO:0007669"/>
    <property type="project" value="InterPro"/>
</dbReference>
<evidence type="ECO:0000256" key="2">
    <source>
        <dbReference type="SAM" id="MobiDB-lite"/>
    </source>
</evidence>
<feature type="domain" description="Xylanolytic transcriptional activator regulatory" evidence="3">
    <location>
        <begin position="259"/>
        <end position="332"/>
    </location>
</feature>
<dbReference type="CDD" id="cd12148">
    <property type="entry name" value="fungal_TF_MHR"/>
    <property type="match status" value="1"/>
</dbReference>
<dbReference type="SMART" id="SM00906">
    <property type="entry name" value="Fungal_trans"/>
    <property type="match status" value="1"/>
</dbReference>
<dbReference type="RefSeq" id="XP_043172082.1">
    <property type="nucleotide sequence ID" value="XM_043316147.1"/>
</dbReference>
<evidence type="ECO:0000259" key="3">
    <source>
        <dbReference type="SMART" id="SM00906"/>
    </source>
</evidence>
<comment type="caution">
    <text evidence="4">The sequence shown here is derived from an EMBL/GenBank/DDBJ whole genome shotgun (WGS) entry which is preliminary data.</text>
</comment>
<dbReference type="PANTHER" id="PTHR46910:SF9">
    <property type="entry name" value="MISCELLANEOUS ZN(II)2CYS6 TRANSCRIPTION FACTOR (EUROFUNG)"/>
    <property type="match status" value="1"/>
</dbReference>
<protein>
    <recommendedName>
        <fullName evidence="3">Xylanolytic transcriptional activator regulatory domain-containing protein</fullName>
    </recommendedName>
</protein>